<comment type="caution">
    <text evidence="11">The sequence shown here is derived from an EMBL/GenBank/DDBJ whole genome shotgun (WGS) entry which is preliminary data.</text>
</comment>
<protein>
    <submittedName>
        <fullName evidence="11">Phosphoribosylformylglycinamidine synthase</fullName>
    </submittedName>
</protein>
<keyword evidence="7" id="KW-0460">Magnesium</keyword>
<feature type="domain" description="Phosphoribosylformylglycinamidine synthase linker" evidence="10">
    <location>
        <begin position="12"/>
        <end position="51"/>
    </location>
</feature>
<evidence type="ECO:0000256" key="2">
    <source>
        <dbReference type="ARBA" id="ARBA00022598"/>
    </source>
</evidence>
<dbReference type="Pfam" id="PF02769">
    <property type="entry name" value="AIRS_C"/>
    <property type="match status" value="1"/>
</dbReference>
<dbReference type="CDD" id="cd02203">
    <property type="entry name" value="PurL_repeat1"/>
    <property type="match status" value="1"/>
</dbReference>
<evidence type="ECO:0000256" key="7">
    <source>
        <dbReference type="ARBA" id="ARBA00022842"/>
    </source>
</evidence>
<dbReference type="AlphaFoldDB" id="A0A0S7XT64"/>
<feature type="non-terminal residue" evidence="11">
    <location>
        <position position="393"/>
    </location>
</feature>
<dbReference type="PANTHER" id="PTHR43555:SF1">
    <property type="entry name" value="PHOSPHORIBOSYLFORMYLGLYCINAMIDINE SYNTHASE SUBUNIT PURL"/>
    <property type="match status" value="1"/>
</dbReference>
<dbReference type="HAMAP" id="MF_00420">
    <property type="entry name" value="PurL_2"/>
    <property type="match status" value="1"/>
</dbReference>
<dbReference type="InterPro" id="IPR041609">
    <property type="entry name" value="PurL_linker"/>
</dbReference>
<evidence type="ECO:0000256" key="3">
    <source>
        <dbReference type="ARBA" id="ARBA00022723"/>
    </source>
</evidence>
<dbReference type="InterPro" id="IPR016188">
    <property type="entry name" value="PurM-like_N"/>
</dbReference>
<evidence type="ECO:0000259" key="10">
    <source>
        <dbReference type="Pfam" id="PF18072"/>
    </source>
</evidence>
<dbReference type="PANTHER" id="PTHR43555">
    <property type="entry name" value="PHOSPHORIBOSYLFORMYLGLYCINAMIDINE SYNTHASE SUBUNIT PURL"/>
    <property type="match status" value="1"/>
</dbReference>
<dbReference type="FunFam" id="3.30.1330.10:FF:000004">
    <property type="entry name" value="Phosphoribosylformylglycinamidine synthase subunit PurL"/>
    <property type="match status" value="1"/>
</dbReference>
<evidence type="ECO:0000256" key="4">
    <source>
        <dbReference type="ARBA" id="ARBA00022741"/>
    </source>
</evidence>
<dbReference type="Pfam" id="PF18072">
    <property type="entry name" value="FGAR-AT_linker"/>
    <property type="match status" value="1"/>
</dbReference>
<keyword evidence="4" id="KW-0547">Nucleotide-binding</keyword>
<dbReference type="Gene3D" id="3.90.650.10">
    <property type="entry name" value="PurM-like C-terminal domain"/>
    <property type="match status" value="1"/>
</dbReference>
<proteinExistence type="inferred from homology"/>
<dbReference type="SUPFAM" id="SSF56042">
    <property type="entry name" value="PurM C-terminal domain-like"/>
    <property type="match status" value="1"/>
</dbReference>
<organism evidence="11 12">
    <name type="scientific">candidate division WOR-1 bacterium DG_54_3</name>
    <dbReference type="NCBI Taxonomy" id="1703775"/>
    <lineage>
        <taxon>Bacteria</taxon>
        <taxon>Bacillati</taxon>
        <taxon>Saganbacteria</taxon>
    </lineage>
</organism>
<dbReference type="EMBL" id="LIZX01000141">
    <property type="protein sequence ID" value="KPJ65052.1"/>
    <property type="molecule type" value="Genomic_DNA"/>
</dbReference>
<keyword evidence="2" id="KW-0436">Ligase</keyword>
<feature type="domain" description="PurM-like C-terminal" evidence="9">
    <location>
        <begin position="200"/>
        <end position="353"/>
    </location>
</feature>
<evidence type="ECO:0000256" key="6">
    <source>
        <dbReference type="ARBA" id="ARBA00022840"/>
    </source>
</evidence>
<dbReference type="SUPFAM" id="SSF55326">
    <property type="entry name" value="PurM N-terminal domain-like"/>
    <property type="match status" value="1"/>
</dbReference>
<evidence type="ECO:0000259" key="9">
    <source>
        <dbReference type="Pfam" id="PF02769"/>
    </source>
</evidence>
<accession>A0A0S7XT64</accession>
<dbReference type="Proteomes" id="UP000051861">
    <property type="component" value="Unassembled WGS sequence"/>
</dbReference>
<name>A0A0S7XT64_UNCSA</name>
<dbReference type="Gene3D" id="3.30.1330.10">
    <property type="entry name" value="PurM-like, N-terminal domain"/>
    <property type="match status" value="1"/>
</dbReference>
<dbReference type="InterPro" id="IPR010074">
    <property type="entry name" value="PRibForGlyAmidine_synth_PurL"/>
</dbReference>
<dbReference type="GO" id="GO:0004642">
    <property type="term" value="F:phosphoribosylformylglycinamidine synthase activity"/>
    <property type="evidence" value="ECO:0007669"/>
    <property type="project" value="InterPro"/>
</dbReference>
<evidence type="ECO:0000256" key="1">
    <source>
        <dbReference type="ARBA" id="ARBA00022490"/>
    </source>
</evidence>
<evidence type="ECO:0000313" key="12">
    <source>
        <dbReference type="Proteomes" id="UP000051861"/>
    </source>
</evidence>
<dbReference type="InterPro" id="IPR010918">
    <property type="entry name" value="PurM-like_C_dom"/>
</dbReference>
<dbReference type="GO" id="GO:0006189">
    <property type="term" value="P:'de novo' IMP biosynthetic process"/>
    <property type="evidence" value="ECO:0007669"/>
    <property type="project" value="InterPro"/>
</dbReference>
<gene>
    <name evidence="11" type="ORF">AMJ44_11250</name>
</gene>
<evidence type="ECO:0000256" key="5">
    <source>
        <dbReference type="ARBA" id="ARBA00022755"/>
    </source>
</evidence>
<dbReference type="InterPro" id="IPR036921">
    <property type="entry name" value="PurM-like_N_sf"/>
</dbReference>
<evidence type="ECO:0000313" key="11">
    <source>
        <dbReference type="EMBL" id="KPJ65052.1"/>
    </source>
</evidence>
<feature type="domain" description="PurM-like N-terminal" evidence="8">
    <location>
        <begin position="72"/>
        <end position="187"/>
    </location>
</feature>
<evidence type="ECO:0000259" key="8">
    <source>
        <dbReference type="Pfam" id="PF00586"/>
    </source>
</evidence>
<keyword evidence="3" id="KW-0479">Metal-binding</keyword>
<keyword evidence="5" id="KW-0658">Purine biosynthesis</keyword>
<dbReference type="InterPro" id="IPR036676">
    <property type="entry name" value="PurM-like_C_sf"/>
</dbReference>
<dbReference type="Pfam" id="PF00586">
    <property type="entry name" value="AIRS"/>
    <property type="match status" value="1"/>
</dbReference>
<sequence length="393" mass="42278">MEKAAITKDVVEQMGLSSEEYENIKKLMGREPNYTELGTFSAMWSEHCSYKNSKNILKLFPTKGKQVVQGPGENAGVVDIGDGLGVVFKVESHNHPSAVEPYEASATGGGGCARDIFTMGARPLALFGSLRLGRLDNDRVKYLLKEIARGFTTYANIAEIPVAGGEIYFDETYEGNPLVNAMTVGVVKLDKLSKARASGIGNLVLTIGGATGRDGVEGAAFASAGITEEAEQKKSAVAIGDPKMGKILREACLELIDKDLIVGMQDMGAAGLICSTSETAYKAKTGIEIDISKIPRKEEGMNAYEILLSESQERMLAIVDKNKLDAVKKVLDEWGVPFAVIGKVTDDGMVRVKDGTMLEAEVPAKALAEGPVYSREEKKPAYLEEVNKLELNT</sequence>
<reference evidence="11 12" key="1">
    <citation type="journal article" date="2015" name="Microbiome">
        <title>Genomic resolution of linkages in carbon, nitrogen, and sulfur cycling among widespread estuary sediment bacteria.</title>
        <authorList>
            <person name="Baker B.J."/>
            <person name="Lazar C.S."/>
            <person name="Teske A.P."/>
            <person name="Dick G.J."/>
        </authorList>
    </citation>
    <scope>NUCLEOTIDE SEQUENCE [LARGE SCALE GENOMIC DNA]</scope>
    <source>
        <strain evidence="11">DG_54_3</strain>
    </source>
</reference>
<dbReference type="GO" id="GO:0005524">
    <property type="term" value="F:ATP binding"/>
    <property type="evidence" value="ECO:0007669"/>
    <property type="project" value="UniProtKB-KW"/>
</dbReference>
<keyword evidence="6" id="KW-0067">ATP-binding</keyword>
<keyword evidence="1" id="KW-0963">Cytoplasm</keyword>
<dbReference type="GO" id="GO:0046872">
    <property type="term" value="F:metal ion binding"/>
    <property type="evidence" value="ECO:0007669"/>
    <property type="project" value="UniProtKB-KW"/>
</dbReference>